<accession>A0ABN3IMJ8</accession>
<feature type="region of interest" description="Disordered" evidence="1">
    <location>
        <begin position="143"/>
        <end position="188"/>
    </location>
</feature>
<feature type="compositionally biased region" description="Basic and acidic residues" evidence="1">
    <location>
        <begin position="178"/>
        <end position="188"/>
    </location>
</feature>
<proteinExistence type="predicted"/>
<dbReference type="CDD" id="cd12108">
    <property type="entry name" value="Hr-like"/>
    <property type="match status" value="1"/>
</dbReference>
<dbReference type="PANTHER" id="PTHR35585:SF1">
    <property type="entry name" value="HHE DOMAIN PROTEIN (AFU_ORTHOLOGUE AFUA_4G00730)"/>
    <property type="match status" value="1"/>
</dbReference>
<evidence type="ECO:0000313" key="3">
    <source>
        <dbReference type="EMBL" id="GAA2409232.1"/>
    </source>
</evidence>
<dbReference type="Proteomes" id="UP001501231">
    <property type="component" value="Unassembled WGS sequence"/>
</dbReference>
<evidence type="ECO:0000259" key="2">
    <source>
        <dbReference type="Pfam" id="PF01814"/>
    </source>
</evidence>
<organism evidence="3 4">
    <name type="scientific">Actinomadura vinacea</name>
    <dbReference type="NCBI Taxonomy" id="115336"/>
    <lineage>
        <taxon>Bacteria</taxon>
        <taxon>Bacillati</taxon>
        <taxon>Actinomycetota</taxon>
        <taxon>Actinomycetes</taxon>
        <taxon>Streptosporangiales</taxon>
        <taxon>Thermomonosporaceae</taxon>
        <taxon>Actinomadura</taxon>
    </lineage>
</organism>
<comment type="caution">
    <text evidence="3">The sequence shown here is derived from an EMBL/GenBank/DDBJ whole genome shotgun (WGS) entry which is preliminary data.</text>
</comment>
<dbReference type="EMBL" id="BAAARW010000005">
    <property type="protein sequence ID" value="GAA2409232.1"/>
    <property type="molecule type" value="Genomic_DNA"/>
</dbReference>
<gene>
    <name evidence="3" type="ORF">GCM10010191_17280</name>
</gene>
<name>A0ABN3IMJ8_9ACTN</name>
<reference evidence="3 4" key="1">
    <citation type="journal article" date="2019" name="Int. J. Syst. Evol. Microbiol.">
        <title>The Global Catalogue of Microorganisms (GCM) 10K type strain sequencing project: providing services to taxonomists for standard genome sequencing and annotation.</title>
        <authorList>
            <consortium name="The Broad Institute Genomics Platform"/>
            <consortium name="The Broad Institute Genome Sequencing Center for Infectious Disease"/>
            <person name="Wu L."/>
            <person name="Ma J."/>
        </authorList>
    </citation>
    <scope>NUCLEOTIDE SEQUENCE [LARGE SCALE GENOMIC DNA]</scope>
    <source>
        <strain evidence="3 4">JCM 3325</strain>
    </source>
</reference>
<dbReference type="RefSeq" id="WP_344588077.1">
    <property type="nucleotide sequence ID" value="NZ_BAAARW010000005.1"/>
</dbReference>
<dbReference type="Pfam" id="PF01814">
    <property type="entry name" value="Hemerythrin"/>
    <property type="match status" value="1"/>
</dbReference>
<feature type="domain" description="Hemerythrin-like" evidence="2">
    <location>
        <begin position="8"/>
        <end position="125"/>
    </location>
</feature>
<protein>
    <submittedName>
        <fullName evidence="3">Hemerythrin domain-containing protein</fullName>
    </submittedName>
</protein>
<evidence type="ECO:0000313" key="4">
    <source>
        <dbReference type="Proteomes" id="UP001501231"/>
    </source>
</evidence>
<sequence length="188" mass="20620">MRPHGEDVISVLTQDHRELQDMFDDLQLAATAGEKRRRADAVTVALVRHSVAEERYLYPAARRLVPDGESLADREIGDHAEVEKLLGRIGRTDARDPDFDRLVTALVRDVLEHVQDEESSLLPRLARHAGPGELAELGRLVRSVGTGMPAGPRPSPSARPSRRPAADGRPDSGSGLVDRVRDHLSGRP</sequence>
<dbReference type="Gene3D" id="1.20.120.520">
    <property type="entry name" value="nmb1532 protein domain like"/>
    <property type="match status" value="1"/>
</dbReference>
<dbReference type="InterPro" id="IPR012312">
    <property type="entry name" value="Hemerythrin-like"/>
</dbReference>
<keyword evidence="4" id="KW-1185">Reference proteome</keyword>
<evidence type="ECO:0000256" key="1">
    <source>
        <dbReference type="SAM" id="MobiDB-lite"/>
    </source>
</evidence>
<dbReference type="PANTHER" id="PTHR35585">
    <property type="entry name" value="HHE DOMAIN PROTEIN (AFU_ORTHOLOGUE AFUA_4G00730)"/>
    <property type="match status" value="1"/>
</dbReference>